<keyword evidence="1" id="KW-1133">Transmembrane helix</keyword>
<evidence type="ECO:0000313" key="2">
    <source>
        <dbReference type="EMBL" id="JAD45233.1"/>
    </source>
</evidence>
<keyword evidence="1" id="KW-0472">Membrane</keyword>
<reference evidence="2" key="2">
    <citation type="journal article" date="2015" name="Data Brief">
        <title>Shoot transcriptome of the giant reed, Arundo donax.</title>
        <authorList>
            <person name="Barrero R.A."/>
            <person name="Guerrero F.D."/>
            <person name="Moolhuijzen P."/>
            <person name="Goolsby J.A."/>
            <person name="Tidwell J."/>
            <person name="Bellgard S.E."/>
            <person name="Bellgard M.I."/>
        </authorList>
    </citation>
    <scope>NUCLEOTIDE SEQUENCE</scope>
    <source>
        <tissue evidence="2">Shoot tissue taken approximately 20 cm above the soil surface</tissue>
    </source>
</reference>
<dbReference type="AlphaFoldDB" id="A0A0A9A5N9"/>
<organism evidence="2">
    <name type="scientific">Arundo donax</name>
    <name type="common">Giant reed</name>
    <name type="synonym">Donax arundinaceus</name>
    <dbReference type="NCBI Taxonomy" id="35708"/>
    <lineage>
        <taxon>Eukaryota</taxon>
        <taxon>Viridiplantae</taxon>
        <taxon>Streptophyta</taxon>
        <taxon>Embryophyta</taxon>
        <taxon>Tracheophyta</taxon>
        <taxon>Spermatophyta</taxon>
        <taxon>Magnoliopsida</taxon>
        <taxon>Liliopsida</taxon>
        <taxon>Poales</taxon>
        <taxon>Poaceae</taxon>
        <taxon>PACMAD clade</taxon>
        <taxon>Arundinoideae</taxon>
        <taxon>Arundineae</taxon>
        <taxon>Arundo</taxon>
    </lineage>
</organism>
<evidence type="ECO:0000256" key="1">
    <source>
        <dbReference type="SAM" id="Phobius"/>
    </source>
</evidence>
<sequence length="49" mass="5764">MACSLCIIKTISFLVTFFHKVPSCYRNSKLFKLFGIILVFWLVYLPNFT</sequence>
<dbReference type="EMBL" id="GBRH01252662">
    <property type="protein sequence ID" value="JAD45233.1"/>
    <property type="molecule type" value="Transcribed_RNA"/>
</dbReference>
<reference evidence="2" key="1">
    <citation type="submission" date="2014-09" db="EMBL/GenBank/DDBJ databases">
        <authorList>
            <person name="Magalhaes I.L.F."/>
            <person name="Oliveira U."/>
            <person name="Santos F.R."/>
            <person name="Vidigal T.H.D.A."/>
            <person name="Brescovit A.D."/>
            <person name="Santos A.J."/>
        </authorList>
    </citation>
    <scope>NUCLEOTIDE SEQUENCE</scope>
    <source>
        <tissue evidence="2">Shoot tissue taken approximately 20 cm above the soil surface</tissue>
    </source>
</reference>
<proteinExistence type="predicted"/>
<protein>
    <submittedName>
        <fullName evidence="2">Uncharacterized protein</fullName>
    </submittedName>
</protein>
<keyword evidence="1" id="KW-0812">Transmembrane</keyword>
<feature type="transmembrane region" description="Helical" evidence="1">
    <location>
        <begin position="30"/>
        <end position="48"/>
    </location>
</feature>
<accession>A0A0A9A5N9</accession>
<name>A0A0A9A5N9_ARUDO</name>